<dbReference type="InterPro" id="IPR008920">
    <property type="entry name" value="TF_FadR/GntR_C"/>
</dbReference>
<dbReference type="Pfam" id="PF07729">
    <property type="entry name" value="FCD"/>
    <property type="match status" value="1"/>
</dbReference>
<dbReference type="InterPro" id="IPR000524">
    <property type="entry name" value="Tscrpt_reg_HTH_GntR"/>
</dbReference>
<dbReference type="InterPro" id="IPR036390">
    <property type="entry name" value="WH_DNA-bd_sf"/>
</dbReference>
<dbReference type="Pfam" id="PF00392">
    <property type="entry name" value="GntR"/>
    <property type="match status" value="1"/>
</dbReference>
<evidence type="ECO:0000256" key="1">
    <source>
        <dbReference type="ARBA" id="ARBA00023015"/>
    </source>
</evidence>
<dbReference type="PANTHER" id="PTHR43537">
    <property type="entry name" value="TRANSCRIPTIONAL REGULATOR, GNTR FAMILY"/>
    <property type="match status" value="1"/>
</dbReference>
<dbReference type="EMBL" id="CP041692">
    <property type="protein sequence ID" value="QDP97093.1"/>
    <property type="molecule type" value="Genomic_DNA"/>
</dbReference>
<dbReference type="Gene3D" id="1.20.120.530">
    <property type="entry name" value="GntR ligand-binding domain-like"/>
    <property type="match status" value="1"/>
</dbReference>
<evidence type="ECO:0000256" key="2">
    <source>
        <dbReference type="ARBA" id="ARBA00023125"/>
    </source>
</evidence>
<organism evidence="5 6">
    <name type="scientific">Microlunatus elymi</name>
    <dbReference type="NCBI Taxonomy" id="2596828"/>
    <lineage>
        <taxon>Bacteria</taxon>
        <taxon>Bacillati</taxon>
        <taxon>Actinomycetota</taxon>
        <taxon>Actinomycetes</taxon>
        <taxon>Propionibacteriales</taxon>
        <taxon>Propionibacteriaceae</taxon>
        <taxon>Microlunatus</taxon>
    </lineage>
</organism>
<evidence type="ECO:0000313" key="5">
    <source>
        <dbReference type="EMBL" id="QDP97093.1"/>
    </source>
</evidence>
<dbReference type="GO" id="GO:0003677">
    <property type="term" value="F:DNA binding"/>
    <property type="evidence" value="ECO:0007669"/>
    <property type="project" value="UniProtKB-KW"/>
</dbReference>
<dbReference type="SUPFAM" id="SSF46785">
    <property type="entry name" value="Winged helix' DNA-binding domain"/>
    <property type="match status" value="1"/>
</dbReference>
<accession>A0A516Q0Y0</accession>
<name>A0A516Q0Y0_9ACTN</name>
<dbReference type="InterPro" id="IPR011711">
    <property type="entry name" value="GntR_C"/>
</dbReference>
<dbReference type="InterPro" id="IPR036388">
    <property type="entry name" value="WH-like_DNA-bd_sf"/>
</dbReference>
<dbReference type="PROSITE" id="PS50949">
    <property type="entry name" value="HTH_GNTR"/>
    <property type="match status" value="1"/>
</dbReference>
<dbReference type="AlphaFoldDB" id="A0A516Q0Y0"/>
<proteinExistence type="predicted"/>
<dbReference type="GO" id="GO:0003700">
    <property type="term" value="F:DNA-binding transcription factor activity"/>
    <property type="evidence" value="ECO:0007669"/>
    <property type="project" value="InterPro"/>
</dbReference>
<dbReference type="SMART" id="SM00895">
    <property type="entry name" value="FCD"/>
    <property type="match status" value="1"/>
</dbReference>
<dbReference type="Proteomes" id="UP000319263">
    <property type="component" value="Chromosome"/>
</dbReference>
<protein>
    <submittedName>
        <fullName evidence="5">GntR family transcriptional regulator</fullName>
    </submittedName>
</protein>
<dbReference type="OrthoDB" id="3172099at2"/>
<sequence length="235" mass="26096">MATTAPPADQGSLEARAHESLVDWLVNEHPAPGQPVPIREFARNLGMSRTPVRSAVGRLYERGLLAYDSTTGFTVAIPSLSSIYELFEVRLMIESHSVRRFLQQHPKGSPRRITQLVDEAAELATRAVDDQAAYIAFRDNDSAFHRSLVELAELPRLLEMHSDLHLSIHVTRAGMEAPLTHDRLDIAVAEHRAITDALDRGDMAGAQDALESHILRVRDQTIVFLSRPRFGPTAP</sequence>
<keyword evidence="3" id="KW-0804">Transcription</keyword>
<dbReference type="PANTHER" id="PTHR43537:SF45">
    <property type="entry name" value="GNTR FAMILY REGULATORY PROTEIN"/>
    <property type="match status" value="1"/>
</dbReference>
<dbReference type="SUPFAM" id="SSF48008">
    <property type="entry name" value="GntR ligand-binding domain-like"/>
    <property type="match status" value="1"/>
</dbReference>
<dbReference type="KEGG" id="mik:FOE78_15205"/>
<gene>
    <name evidence="5" type="ORF">FOE78_15205</name>
</gene>
<keyword evidence="6" id="KW-1185">Reference proteome</keyword>
<feature type="domain" description="HTH gntR-type" evidence="4">
    <location>
        <begin position="11"/>
        <end position="78"/>
    </location>
</feature>
<evidence type="ECO:0000259" key="4">
    <source>
        <dbReference type="PROSITE" id="PS50949"/>
    </source>
</evidence>
<dbReference type="Gene3D" id="1.10.10.10">
    <property type="entry name" value="Winged helix-like DNA-binding domain superfamily/Winged helix DNA-binding domain"/>
    <property type="match status" value="1"/>
</dbReference>
<reference evidence="5 6" key="1">
    <citation type="submission" date="2019-07" db="EMBL/GenBank/DDBJ databases">
        <title>Microlunatus dokdonensis sp. nov. isolated from the rhizospheric soil of the wild plant Elymus tsukushiensis.</title>
        <authorList>
            <person name="Ghim S.-Y."/>
            <person name="Hwang Y.-J."/>
            <person name="Son J.-S."/>
            <person name="Shin J.-H."/>
        </authorList>
    </citation>
    <scope>NUCLEOTIDE SEQUENCE [LARGE SCALE GENOMIC DNA]</scope>
    <source>
        <strain evidence="5 6">KUDC0627</strain>
    </source>
</reference>
<keyword evidence="1" id="KW-0805">Transcription regulation</keyword>
<keyword evidence="2" id="KW-0238">DNA-binding</keyword>
<evidence type="ECO:0000256" key="3">
    <source>
        <dbReference type="ARBA" id="ARBA00023163"/>
    </source>
</evidence>
<dbReference type="RefSeq" id="WP_143987054.1">
    <property type="nucleotide sequence ID" value="NZ_CP041692.1"/>
</dbReference>
<evidence type="ECO:0000313" key="6">
    <source>
        <dbReference type="Proteomes" id="UP000319263"/>
    </source>
</evidence>